<evidence type="ECO:0000313" key="2">
    <source>
        <dbReference type="EMBL" id="KAB1219147.1"/>
    </source>
</evidence>
<dbReference type="AlphaFoldDB" id="A0A6A1W1S4"/>
<comment type="caution">
    <text evidence="3">The sequence shown here is derived from an EMBL/GenBank/DDBJ whole genome shotgun (WGS) entry which is preliminary data.</text>
</comment>
<evidence type="ECO:0000313" key="3">
    <source>
        <dbReference type="EMBL" id="KAB1219151.1"/>
    </source>
</evidence>
<dbReference type="EMBL" id="RXIC02000021">
    <property type="protein sequence ID" value="KAB1219147.1"/>
    <property type="molecule type" value="Genomic_DNA"/>
</dbReference>
<dbReference type="CDD" id="cd10206">
    <property type="entry name" value="ASKHA_NBD_Arp8-like"/>
    <property type="match status" value="1"/>
</dbReference>
<dbReference type="FunFam" id="3.30.420.40:FF:000378">
    <property type="entry name" value="Actin-related protein 9"/>
    <property type="match status" value="1"/>
</dbReference>
<dbReference type="Gene3D" id="3.90.640.10">
    <property type="entry name" value="Actin, Chain A, domain 4"/>
    <property type="match status" value="1"/>
</dbReference>
<dbReference type="FunFam" id="3.90.640.10:FF:000044">
    <property type="entry name" value="Actin-related protein 9"/>
    <property type="match status" value="1"/>
</dbReference>
<sequence>MDYLKTVVPSQLVAERGSNLVVINPGSANIRIGLASQDTPFNIPHCIARYTNQVPKRNVQDQMLNSQTTTAQHMEREKAYDIIASLLKIPFLDEEVAHDSFPRKMGRVDGYNPQSSRRETAFTWTDVYEKEPISSLASGSSTNEGSTTNSLGVFEDTNSMGPLSSKPKFRQFICGEEALKISPTEPYCLRRPIRRGHLNISQHYPMQQVFEDLHAIWEWILTDKLHIPHVERIMYSAILVVPETFDNREIKEILTLVLRDLRFSSAVVHQEGLAAVFGNGLSTACVVNLGAQVTSVICIEDGVALPITEKTLPFGGEDIARCLLWTQRHHQTWPQIRTDILTKPIDLLMLNRLKETYCEIKEGELDAVAVVHSYEDGMPAGSHKTRLTALNVPPMGLFYPMLLVPDVYPPPPRSWLVLLIKCNWFAHKQQVVTFDTFGVVYITRFNDHEDMLEDTWHMEFPRRSDVSDGLYPSMNIGLPMWDSYPVFAARPKKEEKVGLAEAITSSILSTGSLHTFFLLFTIGGVGLTGGIIPAVEERVLLAIPSNEAIDTVEVLQSRTDPNLVSWKGGVSLDKPLNHECQNDWEDNSHLTNLKKCEK</sequence>
<dbReference type="InterPro" id="IPR004000">
    <property type="entry name" value="Actin"/>
</dbReference>
<evidence type="ECO:0000313" key="4">
    <source>
        <dbReference type="Proteomes" id="UP000516437"/>
    </source>
</evidence>
<keyword evidence="4" id="KW-1185">Reference proteome</keyword>
<dbReference type="OrthoDB" id="5572108at2759"/>
<dbReference type="SMART" id="SM00268">
    <property type="entry name" value="ACTIN"/>
    <property type="match status" value="1"/>
</dbReference>
<dbReference type="SUPFAM" id="SSF53067">
    <property type="entry name" value="Actin-like ATPase domain"/>
    <property type="match status" value="2"/>
</dbReference>
<dbReference type="Pfam" id="PF00022">
    <property type="entry name" value="Actin"/>
    <property type="match status" value="1"/>
</dbReference>
<gene>
    <name evidence="3" type="ORF">CJ030_MR3G008382</name>
    <name evidence="2" type="ORF">CJ030_MR3G008386</name>
</gene>
<proteinExistence type="inferred from homology"/>
<dbReference type="Proteomes" id="UP000516437">
    <property type="component" value="Chromosome 3"/>
</dbReference>
<dbReference type="InterPro" id="IPR043129">
    <property type="entry name" value="ATPase_NBD"/>
</dbReference>
<comment type="similarity">
    <text evidence="1">Belongs to the actin family.</text>
</comment>
<name>A0A6A1W1S4_9ROSI</name>
<dbReference type="EMBL" id="RXIC02000021">
    <property type="protein sequence ID" value="KAB1219151.1"/>
    <property type="molecule type" value="Genomic_DNA"/>
</dbReference>
<dbReference type="Gene3D" id="3.30.420.40">
    <property type="match status" value="2"/>
</dbReference>
<organism evidence="3 4">
    <name type="scientific">Morella rubra</name>
    <name type="common">Chinese bayberry</name>
    <dbReference type="NCBI Taxonomy" id="262757"/>
    <lineage>
        <taxon>Eukaryota</taxon>
        <taxon>Viridiplantae</taxon>
        <taxon>Streptophyta</taxon>
        <taxon>Embryophyta</taxon>
        <taxon>Tracheophyta</taxon>
        <taxon>Spermatophyta</taxon>
        <taxon>Magnoliopsida</taxon>
        <taxon>eudicotyledons</taxon>
        <taxon>Gunneridae</taxon>
        <taxon>Pentapetalae</taxon>
        <taxon>rosids</taxon>
        <taxon>fabids</taxon>
        <taxon>Fagales</taxon>
        <taxon>Myricaceae</taxon>
        <taxon>Morella</taxon>
    </lineage>
</organism>
<reference evidence="3 4" key="2">
    <citation type="journal article" date="2019" name="Plant Biotechnol. J.">
        <title>The red bayberry genome and genetic basis of sex determination.</title>
        <authorList>
            <person name="Jia H.M."/>
            <person name="Jia H.J."/>
            <person name="Cai Q.L."/>
            <person name="Wang Y."/>
            <person name="Zhao H.B."/>
            <person name="Yang W.F."/>
            <person name="Wang G.Y."/>
            <person name="Li Y.H."/>
            <person name="Zhan D.L."/>
            <person name="Shen Y.T."/>
            <person name="Niu Q.F."/>
            <person name="Chang L."/>
            <person name="Qiu J."/>
            <person name="Zhao L."/>
            <person name="Xie H.B."/>
            <person name="Fu W.Y."/>
            <person name="Jin J."/>
            <person name="Li X.W."/>
            <person name="Jiao Y."/>
            <person name="Zhou C.C."/>
            <person name="Tu T."/>
            <person name="Chai C.Y."/>
            <person name="Gao J.L."/>
            <person name="Fan L.J."/>
            <person name="van de Weg E."/>
            <person name="Wang J.Y."/>
            <person name="Gao Z.S."/>
        </authorList>
    </citation>
    <scope>NUCLEOTIDE SEQUENCE [LARGE SCALE GENOMIC DNA]</scope>
    <source>
        <tissue evidence="3">Leaves</tissue>
    </source>
</reference>
<accession>A0A6A1W1S4</accession>
<evidence type="ECO:0000256" key="1">
    <source>
        <dbReference type="RuleBase" id="RU000487"/>
    </source>
</evidence>
<dbReference type="FunFam" id="3.30.420.40:FF:000400">
    <property type="entry name" value="Actin-related protein 9"/>
    <property type="match status" value="1"/>
</dbReference>
<dbReference type="PANTHER" id="PTHR11937">
    <property type="entry name" value="ACTIN"/>
    <property type="match status" value="1"/>
</dbReference>
<protein>
    <submittedName>
        <fullName evidence="3">Actin-related protein 9</fullName>
    </submittedName>
</protein>
<reference evidence="3" key="3">
    <citation type="submission" date="2019-09" db="EMBL/GenBank/DDBJ databases">
        <authorList>
            <person name="Gao Z."/>
        </authorList>
    </citation>
    <scope>NUCLEOTIDE SEQUENCE</scope>
    <source>
        <tissue evidence="3">Leaves</tissue>
    </source>
</reference>
<reference evidence="3" key="1">
    <citation type="submission" date="2018-07" db="EMBL/GenBank/DDBJ databases">
        <authorList>
            <person name="Gao Z.-S."/>
            <person name="Jia H.-M."/>
            <person name="Jia H.-J."/>
            <person name="Cai Q.-L."/>
            <person name="Wang Y."/>
            <person name="Zhao H.-B."/>
        </authorList>
    </citation>
    <scope>NUCLEOTIDE SEQUENCE</scope>
    <source>
        <tissue evidence="3">Leaves</tissue>
    </source>
</reference>